<keyword evidence="3" id="KW-0378">Hydrolase</keyword>
<evidence type="ECO:0000259" key="5">
    <source>
        <dbReference type="Pfam" id="PF01476"/>
    </source>
</evidence>
<proteinExistence type="inferred from homology"/>
<dbReference type="Proteomes" id="UP000476310">
    <property type="component" value="Unassembled WGS sequence"/>
</dbReference>
<evidence type="ECO:0000256" key="3">
    <source>
        <dbReference type="ARBA" id="ARBA00022801"/>
    </source>
</evidence>
<dbReference type="SUPFAM" id="SSF53474">
    <property type="entry name" value="alpha/beta-Hydrolases"/>
    <property type="match status" value="1"/>
</dbReference>
<dbReference type="InterPro" id="IPR036779">
    <property type="entry name" value="LysM_dom_sf"/>
</dbReference>
<evidence type="ECO:0000256" key="4">
    <source>
        <dbReference type="ARBA" id="ARBA00023157"/>
    </source>
</evidence>
<evidence type="ECO:0000256" key="2">
    <source>
        <dbReference type="ARBA" id="ARBA00022487"/>
    </source>
</evidence>
<keyword evidence="4" id="KW-1015">Disulfide bond</keyword>
<dbReference type="Pfam" id="PF01083">
    <property type="entry name" value="Cutinase"/>
    <property type="match status" value="1"/>
</dbReference>
<sequence>MVPGDTLWRVATRFLGTGTRWPAIYDANKSMIEKAAKNHGLASSDHGHWIFPGTRIHVGPGGLLNTLRGRPQPLPNPEVGRPVTHPADCSKGAFLIAARGSGETNNEGQQDLGGTAKKPSALTLLFNDLNSPVGSTGVYGVPYAAVDALTFLSDTGPSRHRRVPDSTQFGAIQLAAAVRAQAECPNHQKIFLAGYSQGALVVREALALLPPDVRSRISGIALFGDPIVPRRLGPEVPADLAGRTTSQCADGDPVCDPSLSEVSRGAALALCGVGGLAGRFTRCRHFSYSGGAADLAAAFLRARGQ</sequence>
<dbReference type="CDD" id="cd00118">
    <property type="entry name" value="LysM"/>
    <property type="match status" value="1"/>
</dbReference>
<dbReference type="GO" id="GO:0052689">
    <property type="term" value="F:carboxylic ester hydrolase activity"/>
    <property type="evidence" value="ECO:0007669"/>
    <property type="project" value="UniProtKB-KW"/>
</dbReference>
<dbReference type="Gene3D" id="3.10.350.10">
    <property type="entry name" value="LysM domain"/>
    <property type="match status" value="1"/>
</dbReference>
<organism evidence="6 7">
    <name type="scientific">Streptomyces rhizosphaericus</name>
    <dbReference type="NCBI Taxonomy" id="114699"/>
    <lineage>
        <taxon>Bacteria</taxon>
        <taxon>Bacillati</taxon>
        <taxon>Actinomycetota</taxon>
        <taxon>Actinomycetes</taxon>
        <taxon>Kitasatosporales</taxon>
        <taxon>Streptomycetaceae</taxon>
        <taxon>Streptomyces</taxon>
        <taxon>Streptomyces violaceusniger group</taxon>
    </lineage>
</organism>
<dbReference type="InterPro" id="IPR000675">
    <property type="entry name" value="Cutinase/axe"/>
</dbReference>
<evidence type="ECO:0000256" key="1">
    <source>
        <dbReference type="ARBA" id="ARBA00007534"/>
    </source>
</evidence>
<evidence type="ECO:0000313" key="7">
    <source>
        <dbReference type="Proteomes" id="UP000476310"/>
    </source>
</evidence>
<protein>
    <submittedName>
        <fullName evidence="6">Cutinase family protein</fullName>
    </submittedName>
</protein>
<dbReference type="EMBL" id="JAAIKT010000010">
    <property type="protein sequence ID" value="NEW71025.1"/>
    <property type="molecule type" value="Genomic_DNA"/>
</dbReference>
<dbReference type="SMART" id="SM01110">
    <property type="entry name" value="Cutinase"/>
    <property type="match status" value="1"/>
</dbReference>
<dbReference type="PANTHER" id="PTHR33630">
    <property type="entry name" value="CUTINASE RV1984C-RELATED-RELATED"/>
    <property type="match status" value="1"/>
</dbReference>
<dbReference type="AlphaFoldDB" id="A0A6G4ACI3"/>
<gene>
    <name evidence="6" type="ORF">G4H13_11575</name>
</gene>
<feature type="domain" description="LysM" evidence="5">
    <location>
        <begin position="3"/>
        <end position="29"/>
    </location>
</feature>
<dbReference type="Gene3D" id="3.40.50.1820">
    <property type="entry name" value="alpha/beta hydrolase"/>
    <property type="match status" value="1"/>
</dbReference>
<keyword evidence="7" id="KW-1185">Reference proteome</keyword>
<dbReference type="InterPro" id="IPR018392">
    <property type="entry name" value="LysM"/>
</dbReference>
<reference evidence="6" key="1">
    <citation type="submission" date="2020-02" db="EMBL/GenBank/DDBJ databases">
        <title>A new Streptomyces sp. for controlling soil-borne diseases.</title>
        <authorList>
            <person name="Li X."/>
            <person name="Tian Y."/>
            <person name="Gao K."/>
        </authorList>
    </citation>
    <scope>NUCLEOTIDE SEQUENCE [LARGE SCALE GENOMIC DNA]</scope>
    <source>
        <strain evidence="6">0250</strain>
    </source>
</reference>
<comment type="caution">
    <text evidence="6">The sequence shown here is derived from an EMBL/GenBank/DDBJ whole genome shotgun (WGS) entry which is preliminary data.</text>
</comment>
<evidence type="ECO:0000313" key="6">
    <source>
        <dbReference type="EMBL" id="NEW71025.1"/>
    </source>
</evidence>
<keyword evidence="2" id="KW-0719">Serine esterase</keyword>
<accession>A0A6G4ACI3</accession>
<comment type="similarity">
    <text evidence="1">Belongs to the cutinase family.</text>
</comment>
<name>A0A6G4ACI3_9ACTN</name>
<dbReference type="PANTHER" id="PTHR33630:SF9">
    <property type="entry name" value="CUTINASE 4"/>
    <property type="match status" value="1"/>
</dbReference>
<dbReference type="Pfam" id="PF01476">
    <property type="entry name" value="LysM"/>
    <property type="match status" value="1"/>
</dbReference>
<dbReference type="InterPro" id="IPR029058">
    <property type="entry name" value="AB_hydrolase_fold"/>
</dbReference>